<keyword evidence="7" id="KW-1185">Reference proteome</keyword>
<proteinExistence type="predicted"/>
<dbReference type="PANTHER" id="PTHR14226">
    <property type="entry name" value="NEUROPATHY TARGET ESTERASE/SWISS CHEESE D.MELANOGASTER"/>
    <property type="match status" value="1"/>
</dbReference>
<dbReference type="InterPro" id="IPR016035">
    <property type="entry name" value="Acyl_Trfase/lysoPLipase"/>
</dbReference>
<comment type="caution">
    <text evidence="6">The sequence shown here is derived from an EMBL/GenBank/DDBJ whole genome shotgun (WGS) entry which is preliminary data.</text>
</comment>
<organism evidence="6 7">
    <name type="scientific">Agathobaculum faecis</name>
    <dbReference type="NCBI Taxonomy" id="2763013"/>
    <lineage>
        <taxon>Bacteria</taxon>
        <taxon>Bacillati</taxon>
        <taxon>Bacillota</taxon>
        <taxon>Clostridia</taxon>
        <taxon>Eubacteriales</taxon>
        <taxon>Butyricicoccaceae</taxon>
        <taxon>Agathobaculum</taxon>
    </lineage>
</organism>
<dbReference type="PROSITE" id="PS51635">
    <property type="entry name" value="PNPLA"/>
    <property type="match status" value="1"/>
</dbReference>
<accession>A0A923LX53</accession>
<dbReference type="EMBL" id="JACOPL010000010">
    <property type="protein sequence ID" value="MBC5726036.1"/>
    <property type="molecule type" value="Genomic_DNA"/>
</dbReference>
<dbReference type="GO" id="GO:0016787">
    <property type="term" value="F:hydrolase activity"/>
    <property type="evidence" value="ECO:0007669"/>
    <property type="project" value="UniProtKB-UniRule"/>
</dbReference>
<gene>
    <name evidence="6" type="ORF">H8S45_11265</name>
</gene>
<keyword evidence="3 4" id="KW-0443">Lipid metabolism</keyword>
<feature type="short sequence motif" description="DGA/G" evidence="4">
    <location>
        <begin position="157"/>
        <end position="159"/>
    </location>
</feature>
<dbReference type="GO" id="GO:0016042">
    <property type="term" value="P:lipid catabolic process"/>
    <property type="evidence" value="ECO:0007669"/>
    <property type="project" value="UniProtKB-UniRule"/>
</dbReference>
<feature type="active site" description="Nucleophile" evidence="4">
    <location>
        <position position="37"/>
    </location>
</feature>
<dbReference type="Gene3D" id="3.40.1090.10">
    <property type="entry name" value="Cytosolic phospholipase A2 catalytic domain"/>
    <property type="match status" value="2"/>
</dbReference>
<sequence length="280" mass="32012">MPALVLEGGTFRPIFSCGVMDALLDHDLLFDYVIGVSAGITYAVSYLSRQRGRNLEVLRRYRNDKRYLGARNLLRDHSVFGVDFVFSTIPNELIPFDWEAFHTYRGRALVGVTNARTGQAEYLDGMRLDRPSTMLRATCAIPIYFPPISIGSETYYDGGLADPIPILKSLRDGNHKNLIVLTQPDAYRKELTCGTRFAARALHHRYPRLAATMLSRPKRYNQTVCFCHRLAAAQPENTVLLQPAERLESFEKDVKKLEWGYEMGYNMACSRMEDIRRLFD</sequence>
<reference evidence="6" key="1">
    <citation type="submission" date="2020-08" db="EMBL/GenBank/DDBJ databases">
        <title>Genome public.</title>
        <authorList>
            <person name="Liu C."/>
            <person name="Sun Q."/>
        </authorList>
    </citation>
    <scope>NUCLEOTIDE SEQUENCE</scope>
    <source>
        <strain evidence="6">NSJ-28</strain>
    </source>
</reference>
<dbReference type="InterPro" id="IPR050301">
    <property type="entry name" value="NTE"/>
</dbReference>
<dbReference type="InterPro" id="IPR002641">
    <property type="entry name" value="PNPLA_dom"/>
</dbReference>
<keyword evidence="1 4" id="KW-0378">Hydrolase</keyword>
<feature type="short sequence motif" description="GXSXG" evidence="4">
    <location>
        <begin position="35"/>
        <end position="39"/>
    </location>
</feature>
<evidence type="ECO:0000256" key="1">
    <source>
        <dbReference type="ARBA" id="ARBA00022801"/>
    </source>
</evidence>
<dbReference type="CDD" id="cd07208">
    <property type="entry name" value="Pat_hypo_Ecoli_yjju_like"/>
    <property type="match status" value="1"/>
</dbReference>
<feature type="active site" description="Proton acceptor" evidence="4">
    <location>
        <position position="157"/>
    </location>
</feature>
<dbReference type="PANTHER" id="PTHR14226:SF25">
    <property type="entry name" value="PHOSPHOESTERASE"/>
    <property type="match status" value="1"/>
</dbReference>
<evidence type="ECO:0000259" key="5">
    <source>
        <dbReference type="PROSITE" id="PS51635"/>
    </source>
</evidence>
<dbReference type="InterPro" id="IPR037483">
    <property type="entry name" value="YjjU-like"/>
</dbReference>
<dbReference type="InterPro" id="IPR045943">
    <property type="entry name" value="DUF6363"/>
</dbReference>
<dbReference type="AlphaFoldDB" id="A0A923LX53"/>
<feature type="domain" description="PNPLA" evidence="5">
    <location>
        <begin position="4"/>
        <end position="170"/>
    </location>
</feature>
<keyword evidence="2 4" id="KW-0442">Lipid degradation</keyword>
<evidence type="ECO:0000256" key="3">
    <source>
        <dbReference type="ARBA" id="ARBA00023098"/>
    </source>
</evidence>
<comment type="caution">
    <text evidence="4">Lacks conserved residue(s) required for the propagation of feature annotation.</text>
</comment>
<protein>
    <submittedName>
        <fullName evidence="6">Patatin family protein</fullName>
    </submittedName>
</protein>
<evidence type="ECO:0000256" key="4">
    <source>
        <dbReference type="PROSITE-ProRule" id="PRU01161"/>
    </source>
</evidence>
<dbReference type="RefSeq" id="WP_054327994.1">
    <property type="nucleotide sequence ID" value="NZ_JACOPL010000010.1"/>
</dbReference>
<dbReference type="Pfam" id="PF19890">
    <property type="entry name" value="DUF6363"/>
    <property type="match status" value="1"/>
</dbReference>
<name>A0A923LX53_9FIRM</name>
<dbReference type="Pfam" id="PF01734">
    <property type="entry name" value="Patatin"/>
    <property type="match status" value="1"/>
</dbReference>
<dbReference type="Proteomes" id="UP000606499">
    <property type="component" value="Unassembled WGS sequence"/>
</dbReference>
<dbReference type="SUPFAM" id="SSF52151">
    <property type="entry name" value="FabD/lysophospholipase-like"/>
    <property type="match status" value="1"/>
</dbReference>
<evidence type="ECO:0000313" key="7">
    <source>
        <dbReference type="Proteomes" id="UP000606499"/>
    </source>
</evidence>
<evidence type="ECO:0000256" key="2">
    <source>
        <dbReference type="ARBA" id="ARBA00022963"/>
    </source>
</evidence>
<evidence type="ECO:0000313" key="6">
    <source>
        <dbReference type="EMBL" id="MBC5726036.1"/>
    </source>
</evidence>